<accession>A0AAX6MLQ2</accession>
<dbReference type="Pfam" id="PF20150">
    <property type="entry name" value="2EXR"/>
    <property type="match status" value="1"/>
</dbReference>
<evidence type="ECO:0000313" key="3">
    <source>
        <dbReference type="EMBL" id="KAK6953568.1"/>
    </source>
</evidence>
<dbReference type="AlphaFoldDB" id="A0AAX6MLQ2"/>
<feature type="region of interest" description="Disordered" evidence="1">
    <location>
        <begin position="54"/>
        <end position="110"/>
    </location>
</feature>
<proteinExistence type="predicted"/>
<protein>
    <recommendedName>
        <fullName evidence="2">2EXR domain-containing protein</fullName>
    </recommendedName>
</protein>
<name>A0AAX6MLQ2_9PEZI</name>
<keyword evidence="4" id="KW-1185">Reference proteome</keyword>
<evidence type="ECO:0000256" key="1">
    <source>
        <dbReference type="SAM" id="MobiDB-lite"/>
    </source>
</evidence>
<organism evidence="3 4">
    <name type="scientific">Daldinia eschscholtzii</name>
    <dbReference type="NCBI Taxonomy" id="292717"/>
    <lineage>
        <taxon>Eukaryota</taxon>
        <taxon>Fungi</taxon>
        <taxon>Dikarya</taxon>
        <taxon>Ascomycota</taxon>
        <taxon>Pezizomycotina</taxon>
        <taxon>Sordariomycetes</taxon>
        <taxon>Xylariomycetidae</taxon>
        <taxon>Xylariales</taxon>
        <taxon>Hypoxylaceae</taxon>
        <taxon>Daldinia</taxon>
    </lineage>
</organism>
<comment type="caution">
    <text evidence="3">The sequence shown here is derived from an EMBL/GenBank/DDBJ whole genome shotgun (WGS) entry which is preliminary data.</text>
</comment>
<dbReference type="Proteomes" id="UP001369815">
    <property type="component" value="Unassembled WGS sequence"/>
</dbReference>
<evidence type="ECO:0000259" key="2">
    <source>
        <dbReference type="Pfam" id="PF20150"/>
    </source>
</evidence>
<feature type="domain" description="2EXR" evidence="2">
    <location>
        <begin position="111"/>
        <end position="223"/>
    </location>
</feature>
<sequence length="269" mass="30106">MRPGNRPREIHTKHLTERERFRVRTLYYDASMSKKRIEEVTGYSISQIRTAIRAKSSEIPPRSGRSKNQDVSINDETSLGPASEDSTLVPRDSSPPEERGLVQPANRSGLNRLPPSLRRYIWHLVLTSPSSPSSSSPLSCVWWIEKVPQSPFLLAGVFPEHWETHWRSYLSHRQPAARLLCHLNREARRVVLDAFVPVWSDAGLPMLGSPVKFLWIDPRNDRIYSKDADAAALPVLLERSRAAVLPDLGRLLAGPADRGGSSYASGGST</sequence>
<reference evidence="3 4" key="1">
    <citation type="journal article" date="2024" name="Front Chem Biol">
        <title>Unveiling the potential of Daldinia eschscholtzii MFLUCC 19-0629 through bioactivity and bioinformatics studies for enhanced sustainable agriculture production.</title>
        <authorList>
            <person name="Brooks S."/>
            <person name="Weaver J.A."/>
            <person name="Klomchit A."/>
            <person name="Alharthi S.A."/>
            <person name="Onlamun T."/>
            <person name="Nurani R."/>
            <person name="Vong T.K."/>
            <person name="Alberti F."/>
            <person name="Greco C."/>
        </authorList>
    </citation>
    <scope>NUCLEOTIDE SEQUENCE [LARGE SCALE GENOMIC DNA]</scope>
    <source>
        <strain evidence="3">MFLUCC 19-0629</strain>
    </source>
</reference>
<evidence type="ECO:0000313" key="4">
    <source>
        <dbReference type="Proteomes" id="UP001369815"/>
    </source>
</evidence>
<gene>
    <name evidence="3" type="ORF">Daesc_005873</name>
</gene>
<dbReference type="InterPro" id="IPR045518">
    <property type="entry name" value="2EXR"/>
</dbReference>
<dbReference type="EMBL" id="JBANMG010000005">
    <property type="protein sequence ID" value="KAK6953568.1"/>
    <property type="molecule type" value="Genomic_DNA"/>
</dbReference>